<dbReference type="EMBL" id="JAHGAV010000353">
    <property type="protein sequence ID" value="KAG6926010.1"/>
    <property type="molecule type" value="Genomic_DNA"/>
</dbReference>
<gene>
    <name evidence="2" type="ORF">G0U57_012991</name>
</gene>
<protein>
    <submittedName>
        <fullName evidence="2">Uncharacterized protein</fullName>
    </submittedName>
</protein>
<organism evidence="2 3">
    <name type="scientific">Chelydra serpentina</name>
    <name type="common">Snapping turtle</name>
    <name type="synonym">Testudo serpentina</name>
    <dbReference type="NCBI Taxonomy" id="8475"/>
    <lineage>
        <taxon>Eukaryota</taxon>
        <taxon>Metazoa</taxon>
        <taxon>Chordata</taxon>
        <taxon>Craniata</taxon>
        <taxon>Vertebrata</taxon>
        <taxon>Euteleostomi</taxon>
        <taxon>Archelosauria</taxon>
        <taxon>Testudinata</taxon>
        <taxon>Testudines</taxon>
        <taxon>Cryptodira</taxon>
        <taxon>Durocryptodira</taxon>
        <taxon>Americhelydia</taxon>
        <taxon>Chelydroidea</taxon>
        <taxon>Chelydridae</taxon>
        <taxon>Chelydra</taxon>
    </lineage>
</organism>
<sequence>KKAGWCAFYGVRDILQGKINKTTRANLFNSTVLPAMIYGNETWSLIKIEEHQLSVTQRVMERTLLCISLRNHIPNEQLGSSLECETLKAGSVKCVERDMWPDSVTADGPQLYPSGIRENGNGHPVGLQRGGMTS</sequence>
<feature type="region of interest" description="Disordered" evidence="1">
    <location>
        <begin position="112"/>
        <end position="134"/>
    </location>
</feature>
<reference evidence="2 3" key="1">
    <citation type="journal article" date="2020" name="G3 (Bethesda)">
        <title>Draft Genome of the Common Snapping Turtle, Chelydra serpentina, a Model for Phenotypic Plasticity in Reptiles.</title>
        <authorList>
            <person name="Das D."/>
            <person name="Singh S.K."/>
            <person name="Bierstedt J."/>
            <person name="Erickson A."/>
            <person name="Galli G.L.J."/>
            <person name="Crossley D.A. 2nd"/>
            <person name="Rhen T."/>
        </authorList>
    </citation>
    <scope>NUCLEOTIDE SEQUENCE [LARGE SCALE GENOMIC DNA]</scope>
    <source>
        <strain evidence="2">KW</strain>
    </source>
</reference>
<keyword evidence="3" id="KW-1185">Reference proteome</keyword>
<evidence type="ECO:0000256" key="1">
    <source>
        <dbReference type="SAM" id="MobiDB-lite"/>
    </source>
</evidence>
<accession>A0A8T1SAU8</accession>
<proteinExistence type="predicted"/>
<dbReference type="AlphaFoldDB" id="A0A8T1SAU8"/>
<comment type="caution">
    <text evidence="2">The sequence shown here is derived from an EMBL/GenBank/DDBJ whole genome shotgun (WGS) entry which is preliminary data.</text>
</comment>
<dbReference type="OrthoDB" id="410381at2759"/>
<evidence type="ECO:0000313" key="3">
    <source>
        <dbReference type="Proteomes" id="UP000765507"/>
    </source>
</evidence>
<feature type="non-terminal residue" evidence="2">
    <location>
        <position position="1"/>
    </location>
</feature>
<evidence type="ECO:0000313" key="2">
    <source>
        <dbReference type="EMBL" id="KAG6926010.1"/>
    </source>
</evidence>
<dbReference type="Proteomes" id="UP000765507">
    <property type="component" value="Unassembled WGS sequence"/>
</dbReference>
<name>A0A8T1SAU8_CHESE</name>